<dbReference type="RefSeq" id="WP_157893117.1">
    <property type="nucleotide sequence ID" value="NZ_JANWKB010000011.1"/>
</dbReference>
<dbReference type="AlphaFoldDB" id="A0A0K8J760"/>
<gene>
    <name evidence="1" type="ORF">SD1D_1833</name>
</gene>
<evidence type="ECO:0000313" key="1">
    <source>
        <dbReference type="EMBL" id="CUH93375.1"/>
    </source>
</evidence>
<proteinExistence type="predicted"/>
<name>A0A0K8J760_9FIRM</name>
<accession>A0A0K8J760</accession>
<dbReference type="OrthoDB" id="2054750at2"/>
<organism evidence="1 2">
    <name type="scientific">Herbinix luporum</name>
    <dbReference type="NCBI Taxonomy" id="1679721"/>
    <lineage>
        <taxon>Bacteria</taxon>
        <taxon>Bacillati</taxon>
        <taxon>Bacillota</taxon>
        <taxon>Clostridia</taxon>
        <taxon>Lachnospirales</taxon>
        <taxon>Lachnospiraceae</taxon>
        <taxon>Herbinix</taxon>
    </lineage>
</organism>
<reference evidence="2" key="1">
    <citation type="submission" date="2015-09" db="EMBL/GenBank/DDBJ databases">
        <authorList>
            <person name="Wibberg D."/>
        </authorList>
    </citation>
    <scope>NUCLEOTIDE SEQUENCE [LARGE SCALE GENOMIC DNA]</scope>
    <source>
        <strain evidence="2">SD1D</strain>
    </source>
</reference>
<dbReference type="EMBL" id="LN879430">
    <property type="protein sequence ID" value="CUH93375.1"/>
    <property type="molecule type" value="Genomic_DNA"/>
</dbReference>
<evidence type="ECO:0000313" key="2">
    <source>
        <dbReference type="Proteomes" id="UP000196053"/>
    </source>
</evidence>
<sequence length="58" mass="7109">MYFEPSKKTTYRFPSAQSVAKLDNRMYFPEKPDHAKEASHYDYNESCDYMPEREHYYD</sequence>
<dbReference type="Proteomes" id="UP000196053">
    <property type="component" value="Chromosome I"/>
</dbReference>
<protein>
    <submittedName>
        <fullName evidence="1">Uncharacterized protein</fullName>
    </submittedName>
</protein>
<keyword evidence="2" id="KW-1185">Reference proteome</keyword>
<dbReference type="KEGG" id="hsd:SD1D_1833"/>